<accession>X6MT90</accession>
<evidence type="ECO:0000313" key="2">
    <source>
        <dbReference type="EMBL" id="ETO16672.1"/>
    </source>
</evidence>
<feature type="compositionally biased region" description="Basic residues" evidence="1">
    <location>
        <begin position="29"/>
        <end position="43"/>
    </location>
</feature>
<organism evidence="2 3">
    <name type="scientific">Reticulomyxa filosa</name>
    <dbReference type="NCBI Taxonomy" id="46433"/>
    <lineage>
        <taxon>Eukaryota</taxon>
        <taxon>Sar</taxon>
        <taxon>Rhizaria</taxon>
        <taxon>Retaria</taxon>
        <taxon>Foraminifera</taxon>
        <taxon>Monothalamids</taxon>
        <taxon>Reticulomyxidae</taxon>
        <taxon>Reticulomyxa</taxon>
    </lineage>
</organism>
<keyword evidence="3" id="KW-1185">Reference proteome</keyword>
<sequence>MGVQCSCLTESHPSASSKRNSKNSSSSSLKKKKKKKDKRKKKREQPLLNERTSQGISSLKTLDGLPRRDYVIGGEAVATESRGASELTNESDQRAWVVSNDHFPTSIPKEMAMDTEMEMKTNATVYDYGYNNNNDYYHHLPQYHDSSTQYGQQQEWHSHMNGDDEYYDHGRGQEVKGLIYEHGLEHETNHAIVMARTTTVPITTVNPHQDIANDIPMYVPPDTTHHYSDVPWLHGRKHDNDDDDGTVAAEIITTTIMHPTNCIDNTDIIYQDHDNNNNNNNNNNGNFNSNNNNINITINNNNNNNNGNIPVDEPNLHNRTCTSLLEEAMLCDIHSPNSDIQAPTPSVSCILHTNFFFFLTHLNDE</sequence>
<dbReference type="PANTHER" id="PTHR36911">
    <property type="entry name" value="LIM ZINC-BINDING DOMAIN-CONTAINING PROTEIN-RELATED"/>
    <property type="match status" value="1"/>
</dbReference>
<dbReference type="EMBL" id="ASPP01017961">
    <property type="protein sequence ID" value="ETO16672.1"/>
    <property type="molecule type" value="Genomic_DNA"/>
</dbReference>
<feature type="compositionally biased region" description="Polar residues" evidence="1">
    <location>
        <begin position="50"/>
        <end position="60"/>
    </location>
</feature>
<proteinExistence type="predicted"/>
<evidence type="ECO:0000256" key="1">
    <source>
        <dbReference type="SAM" id="MobiDB-lite"/>
    </source>
</evidence>
<reference evidence="2 3" key="1">
    <citation type="journal article" date="2013" name="Curr. Biol.">
        <title>The Genome of the Foraminiferan Reticulomyxa filosa.</title>
        <authorList>
            <person name="Glockner G."/>
            <person name="Hulsmann N."/>
            <person name="Schleicher M."/>
            <person name="Noegel A.A."/>
            <person name="Eichinger L."/>
            <person name="Gallinger C."/>
            <person name="Pawlowski J."/>
            <person name="Sierra R."/>
            <person name="Euteneuer U."/>
            <person name="Pillet L."/>
            <person name="Moustafa A."/>
            <person name="Platzer M."/>
            <person name="Groth M."/>
            <person name="Szafranski K."/>
            <person name="Schliwa M."/>
        </authorList>
    </citation>
    <scope>NUCLEOTIDE SEQUENCE [LARGE SCALE GENOMIC DNA]</scope>
</reference>
<evidence type="ECO:0000313" key="3">
    <source>
        <dbReference type="Proteomes" id="UP000023152"/>
    </source>
</evidence>
<dbReference type="Proteomes" id="UP000023152">
    <property type="component" value="Unassembled WGS sequence"/>
</dbReference>
<feature type="region of interest" description="Disordered" evidence="1">
    <location>
        <begin position="1"/>
        <end position="61"/>
    </location>
</feature>
<feature type="compositionally biased region" description="Low complexity" evidence="1">
    <location>
        <begin position="16"/>
        <end position="28"/>
    </location>
</feature>
<dbReference type="PANTHER" id="PTHR36911:SF1">
    <property type="entry name" value="LIM ZINC-BINDING DOMAIN-CONTAINING PROTEIN"/>
    <property type="match status" value="1"/>
</dbReference>
<comment type="caution">
    <text evidence="2">The sequence shown here is derived from an EMBL/GenBank/DDBJ whole genome shotgun (WGS) entry which is preliminary data.</text>
</comment>
<name>X6MT90_RETFI</name>
<gene>
    <name evidence="2" type="ORF">RFI_20666</name>
</gene>
<protein>
    <submittedName>
        <fullName evidence="2">Uncharacterized protein</fullName>
    </submittedName>
</protein>
<dbReference type="AlphaFoldDB" id="X6MT90"/>
<feature type="compositionally biased region" description="Polar residues" evidence="1">
    <location>
        <begin position="1"/>
        <end position="15"/>
    </location>
</feature>